<dbReference type="AlphaFoldDB" id="A0A2P7R6L3"/>
<proteinExistence type="predicted"/>
<dbReference type="RefSeq" id="WP_106452402.1">
    <property type="nucleotide sequence ID" value="NZ_PXYH01000004.1"/>
</dbReference>
<reference evidence="1 2" key="1">
    <citation type="submission" date="2018-03" db="EMBL/GenBank/DDBJ databases">
        <title>The draft genome of Zobellella taiwanensis JCM 13381.</title>
        <authorList>
            <person name="Liu L."/>
            <person name="Li L."/>
            <person name="Wang T."/>
            <person name="Zhang X."/>
            <person name="Liang L."/>
        </authorList>
    </citation>
    <scope>NUCLEOTIDE SEQUENCE [LARGE SCALE GENOMIC DNA]</scope>
    <source>
        <strain evidence="1 2">JCM 13381</strain>
    </source>
</reference>
<keyword evidence="2" id="KW-1185">Reference proteome</keyword>
<dbReference type="OrthoDB" id="5600869at2"/>
<dbReference type="Proteomes" id="UP000242181">
    <property type="component" value="Unassembled WGS sequence"/>
</dbReference>
<comment type="caution">
    <text evidence="1">The sequence shown here is derived from an EMBL/GenBank/DDBJ whole genome shotgun (WGS) entry which is preliminary data.</text>
</comment>
<evidence type="ECO:0000313" key="2">
    <source>
        <dbReference type="Proteomes" id="UP000242181"/>
    </source>
</evidence>
<evidence type="ECO:0000313" key="1">
    <source>
        <dbReference type="EMBL" id="PSJ45850.1"/>
    </source>
</evidence>
<gene>
    <name evidence="1" type="ORF">C7I36_03785</name>
</gene>
<organism evidence="1 2">
    <name type="scientific">Zobellella taiwanensis</name>
    <dbReference type="NCBI Taxonomy" id="347535"/>
    <lineage>
        <taxon>Bacteria</taxon>
        <taxon>Pseudomonadati</taxon>
        <taxon>Pseudomonadota</taxon>
        <taxon>Gammaproteobacteria</taxon>
        <taxon>Aeromonadales</taxon>
        <taxon>Aeromonadaceae</taxon>
        <taxon>Zobellella</taxon>
    </lineage>
</organism>
<accession>A0A2P7R6L3</accession>
<dbReference type="EMBL" id="PXYH01000004">
    <property type="protein sequence ID" value="PSJ45850.1"/>
    <property type="molecule type" value="Genomic_DNA"/>
</dbReference>
<name>A0A2P7R6L3_9GAMM</name>
<protein>
    <recommendedName>
        <fullName evidence="3">KfrA N-terminal DNA-binding domain-containing protein</fullName>
    </recommendedName>
</protein>
<evidence type="ECO:0008006" key="3">
    <source>
        <dbReference type="Google" id="ProtNLM"/>
    </source>
</evidence>
<sequence>MSNQEIINAIHGLVREGKSVTTAAVRARLAGPVPMSELLQLIGRYKQAPASLPGATPAPVPAADPADDLRARIEALENRLARLERQLEQAR</sequence>